<dbReference type="SMART" id="SM00448">
    <property type="entry name" value="REC"/>
    <property type="match status" value="2"/>
</dbReference>
<dbReference type="Gene3D" id="3.40.50.2300">
    <property type="match status" value="2"/>
</dbReference>
<name>A0ABM8UIY5_9BACT</name>
<feature type="domain" description="Response regulatory" evidence="2">
    <location>
        <begin position="147"/>
        <end position="275"/>
    </location>
</feature>
<dbReference type="PANTHER" id="PTHR44520:SF2">
    <property type="entry name" value="RESPONSE REGULATOR RCP1"/>
    <property type="match status" value="1"/>
</dbReference>
<evidence type="ECO:0000313" key="3">
    <source>
        <dbReference type="EMBL" id="CAG5067431.1"/>
    </source>
</evidence>
<dbReference type="PROSITE" id="PS50110">
    <property type="entry name" value="RESPONSE_REGULATORY"/>
    <property type="match status" value="2"/>
</dbReference>
<comment type="caution">
    <text evidence="3">The sequence shown here is derived from an EMBL/GenBank/DDBJ whole genome shotgun (WGS) entry which is preliminary data.</text>
</comment>
<accession>A0ABM8UIY5</accession>
<dbReference type="PANTHER" id="PTHR44520">
    <property type="entry name" value="RESPONSE REGULATOR RCP1-RELATED"/>
    <property type="match status" value="1"/>
</dbReference>
<dbReference type="InterPro" id="IPR052893">
    <property type="entry name" value="TCS_response_regulator"/>
</dbReference>
<feature type="modified residue" description="4-aspartylphosphate" evidence="1">
    <location>
        <position position="57"/>
    </location>
</feature>
<keyword evidence="4" id="KW-1185">Reference proteome</keyword>
<gene>
    <name evidence="3" type="primary">rssB_1</name>
    <name evidence="3" type="ORF">DYBT9623_00152</name>
</gene>
<dbReference type="RefSeq" id="WP_215231607.1">
    <property type="nucleotide sequence ID" value="NZ_CAJRAU010000001.1"/>
</dbReference>
<dbReference type="Proteomes" id="UP000679725">
    <property type="component" value="Unassembled WGS sequence"/>
</dbReference>
<keyword evidence="1" id="KW-0597">Phosphoprotein</keyword>
<evidence type="ECO:0000256" key="1">
    <source>
        <dbReference type="PROSITE-ProRule" id="PRU00169"/>
    </source>
</evidence>
<protein>
    <submittedName>
        <fullName evidence="3">Regulator of RpoS</fullName>
    </submittedName>
</protein>
<feature type="modified residue" description="4-aspartylphosphate" evidence="1">
    <location>
        <position position="204"/>
    </location>
</feature>
<dbReference type="InterPro" id="IPR011006">
    <property type="entry name" value="CheY-like_superfamily"/>
</dbReference>
<dbReference type="EMBL" id="CAJRAU010000001">
    <property type="protein sequence ID" value="CAG5067431.1"/>
    <property type="molecule type" value="Genomic_DNA"/>
</dbReference>
<organism evidence="3 4">
    <name type="scientific">Dyadobacter linearis</name>
    <dbReference type="NCBI Taxonomy" id="2823330"/>
    <lineage>
        <taxon>Bacteria</taxon>
        <taxon>Pseudomonadati</taxon>
        <taxon>Bacteroidota</taxon>
        <taxon>Cytophagia</taxon>
        <taxon>Cytophagales</taxon>
        <taxon>Spirosomataceae</taxon>
        <taxon>Dyadobacter</taxon>
    </lineage>
</organism>
<evidence type="ECO:0000313" key="4">
    <source>
        <dbReference type="Proteomes" id="UP000679725"/>
    </source>
</evidence>
<feature type="domain" description="Response regulatory" evidence="2">
    <location>
        <begin position="3"/>
        <end position="124"/>
    </location>
</feature>
<evidence type="ECO:0000259" key="2">
    <source>
        <dbReference type="PROSITE" id="PS50110"/>
    </source>
</evidence>
<dbReference type="SUPFAM" id="SSF52172">
    <property type="entry name" value="CheY-like"/>
    <property type="match status" value="2"/>
</dbReference>
<sequence length="288" mass="32255">MKQIYLVDDDDDDRLLARQALESVAEEIEIVELTNGYQLLAVLEAAPSVEPAMVLMDMNMPLVNGIEALAALKSRDDWRHIPVVMFSTTENPKFVEKAYQLGVNAYIVKPASFEGYTRMAQAVTLCFLNRYMPRGGEFYTDNDIAKNIVIIEDNPDHAVLMKFLLKKNAPKLNVVFQTSQESAVSFFQSLGEKASAAIDLIILDLYLPDREQGLDLLVWLRSTFMERGIPAVPIIVLSASSHQRDIKASYGLQANAYLTKTAEPAESFSYLTDLCSYWSDTISLPANR</sequence>
<dbReference type="InterPro" id="IPR001789">
    <property type="entry name" value="Sig_transdc_resp-reg_receiver"/>
</dbReference>
<reference evidence="3 4" key="1">
    <citation type="submission" date="2021-04" db="EMBL/GenBank/DDBJ databases">
        <authorList>
            <person name="Rodrigo-Torres L."/>
            <person name="Arahal R. D."/>
            <person name="Lucena T."/>
        </authorList>
    </citation>
    <scope>NUCLEOTIDE SEQUENCE [LARGE SCALE GENOMIC DNA]</scope>
    <source>
        <strain evidence="3 4">CECT 9623</strain>
    </source>
</reference>
<dbReference type="Pfam" id="PF00072">
    <property type="entry name" value="Response_reg"/>
    <property type="match status" value="2"/>
</dbReference>
<proteinExistence type="predicted"/>